<dbReference type="InterPro" id="IPR013542">
    <property type="entry name" value="QueG_DUF1730"/>
</dbReference>
<dbReference type="SUPFAM" id="SSF46548">
    <property type="entry name" value="alpha-helical ferredoxin"/>
    <property type="match status" value="1"/>
</dbReference>
<dbReference type="InterPro" id="IPR017896">
    <property type="entry name" value="4Fe4S_Fe-S-bd"/>
</dbReference>
<keyword evidence="8" id="KW-0411">Iron-sulfur</keyword>
<dbReference type="EC" id="1.17.99.6" evidence="10"/>
<dbReference type="InterPro" id="IPR004453">
    <property type="entry name" value="QueG"/>
</dbReference>
<dbReference type="EMBL" id="UOGF01000102">
    <property type="protein sequence ID" value="VAX33154.1"/>
    <property type="molecule type" value="Genomic_DNA"/>
</dbReference>
<evidence type="ECO:0000313" key="10">
    <source>
        <dbReference type="EMBL" id="VAX33154.1"/>
    </source>
</evidence>
<keyword evidence="1" id="KW-0004">4Fe-4S</keyword>
<dbReference type="Pfam" id="PF13484">
    <property type="entry name" value="Fer4_16"/>
    <property type="match status" value="1"/>
</dbReference>
<organism evidence="10">
    <name type="scientific">hydrothermal vent metagenome</name>
    <dbReference type="NCBI Taxonomy" id="652676"/>
    <lineage>
        <taxon>unclassified sequences</taxon>
        <taxon>metagenomes</taxon>
        <taxon>ecological metagenomes</taxon>
    </lineage>
</organism>
<keyword evidence="4" id="KW-0479">Metal-binding</keyword>
<dbReference type="AlphaFoldDB" id="A0A3B1DAK2"/>
<keyword evidence="5" id="KW-0671">Queuosine biosynthesis</keyword>
<feature type="domain" description="4Fe-4S ferredoxin-type" evidence="9">
    <location>
        <begin position="185"/>
        <end position="217"/>
    </location>
</feature>
<evidence type="ECO:0000256" key="5">
    <source>
        <dbReference type="ARBA" id="ARBA00022785"/>
    </source>
</evidence>
<dbReference type="FunFam" id="3.30.70.20:FF:000037">
    <property type="entry name" value="Epoxyqueuosine reductase"/>
    <property type="match status" value="1"/>
</dbReference>
<dbReference type="PANTHER" id="PTHR30002">
    <property type="entry name" value="EPOXYQUEUOSINE REDUCTASE"/>
    <property type="match status" value="1"/>
</dbReference>
<sequence length="330" mass="36688">MSQTQANKTQNTDTLTHEIKTIALDLGFHAVGITSADPVSSAGTHLLKWLEAGYAADMAYLKKSPEIRFEPKRRFPEAQSVIALALNYYQERPETQKEYPGAQGKIATYAWGEDYHTIIEQKLEKLIEAITARGGHCWKGYVDHGPLLERAFAERAGLGFIGKNTNLITPEFGSWVFLAEVVTDMKLIEDTPATGQCGTCTRCIDICPTDALTSPYQLDARRCISYLTIENKGEIPDRFVSKMEGWLFGCDLCQQVCPFNGQNKQSDEPGFAIEKGTGPTLSLEALAAIPDNASFKKQFRGTPLLRSKRVGLQRNVKILQKHNKSINKVK</sequence>
<dbReference type="PROSITE" id="PS00198">
    <property type="entry name" value="4FE4S_FER_1"/>
    <property type="match status" value="1"/>
</dbReference>
<dbReference type="GO" id="GO:0051539">
    <property type="term" value="F:4 iron, 4 sulfur cluster binding"/>
    <property type="evidence" value="ECO:0007669"/>
    <property type="project" value="UniProtKB-KW"/>
</dbReference>
<evidence type="ECO:0000256" key="7">
    <source>
        <dbReference type="ARBA" id="ARBA00023004"/>
    </source>
</evidence>
<protein>
    <submittedName>
        <fullName evidence="10">Epoxyqueuosine reductase</fullName>
        <ecNumber evidence="10">1.17.99.6</ecNumber>
    </submittedName>
</protein>
<dbReference type="InterPro" id="IPR017900">
    <property type="entry name" value="4Fe4S_Fe_S_CS"/>
</dbReference>
<dbReference type="PROSITE" id="PS51379">
    <property type="entry name" value="4FE4S_FER_2"/>
    <property type="match status" value="1"/>
</dbReference>
<dbReference type="Gene3D" id="3.30.70.20">
    <property type="match status" value="1"/>
</dbReference>
<evidence type="ECO:0000256" key="1">
    <source>
        <dbReference type="ARBA" id="ARBA00022485"/>
    </source>
</evidence>
<evidence type="ECO:0000256" key="3">
    <source>
        <dbReference type="ARBA" id="ARBA00022694"/>
    </source>
</evidence>
<reference evidence="10" key="1">
    <citation type="submission" date="2018-06" db="EMBL/GenBank/DDBJ databases">
        <authorList>
            <person name="Zhirakovskaya E."/>
        </authorList>
    </citation>
    <scope>NUCLEOTIDE SEQUENCE</scope>
</reference>
<keyword evidence="3" id="KW-0819">tRNA processing</keyword>
<dbReference type="GO" id="GO:0052693">
    <property type="term" value="F:epoxyqueuosine reductase activity"/>
    <property type="evidence" value="ECO:0007669"/>
    <property type="project" value="UniProtKB-EC"/>
</dbReference>
<gene>
    <name evidence="10" type="ORF">MNBD_NITROSPIRAE01-1524</name>
</gene>
<dbReference type="Pfam" id="PF08331">
    <property type="entry name" value="QueG_DUF1730"/>
    <property type="match status" value="1"/>
</dbReference>
<evidence type="ECO:0000256" key="4">
    <source>
        <dbReference type="ARBA" id="ARBA00022723"/>
    </source>
</evidence>
<name>A0A3B1DAK2_9ZZZZ</name>
<dbReference type="NCBIfam" id="TIGR00276">
    <property type="entry name" value="tRNA epoxyqueuosine(34) reductase QueG"/>
    <property type="match status" value="1"/>
</dbReference>
<accession>A0A3B1DAK2</accession>
<evidence type="ECO:0000259" key="9">
    <source>
        <dbReference type="PROSITE" id="PS51379"/>
    </source>
</evidence>
<keyword evidence="2" id="KW-0963">Cytoplasm</keyword>
<keyword evidence="7" id="KW-0408">Iron</keyword>
<dbReference type="GO" id="GO:0008616">
    <property type="term" value="P:tRNA queuosine(34) biosynthetic process"/>
    <property type="evidence" value="ECO:0007669"/>
    <property type="project" value="UniProtKB-KW"/>
</dbReference>
<evidence type="ECO:0000256" key="2">
    <source>
        <dbReference type="ARBA" id="ARBA00022490"/>
    </source>
</evidence>
<evidence type="ECO:0000256" key="8">
    <source>
        <dbReference type="ARBA" id="ARBA00023014"/>
    </source>
</evidence>
<proteinExistence type="predicted"/>
<keyword evidence="6 10" id="KW-0560">Oxidoreductase</keyword>
<evidence type="ECO:0000256" key="6">
    <source>
        <dbReference type="ARBA" id="ARBA00023002"/>
    </source>
</evidence>
<dbReference type="PANTHER" id="PTHR30002:SF4">
    <property type="entry name" value="EPOXYQUEUOSINE REDUCTASE"/>
    <property type="match status" value="1"/>
</dbReference>
<dbReference type="GO" id="GO:0046872">
    <property type="term" value="F:metal ion binding"/>
    <property type="evidence" value="ECO:0007669"/>
    <property type="project" value="UniProtKB-KW"/>
</dbReference>